<accession>A0A068U1J1</accession>
<name>A0A068U1J1_COFCA</name>
<gene>
    <name evidence="2" type="ORF">GSCOC_T00037255001</name>
</gene>
<feature type="compositionally biased region" description="Pro residues" evidence="1">
    <location>
        <begin position="77"/>
        <end position="89"/>
    </location>
</feature>
<proteinExistence type="predicted"/>
<evidence type="ECO:0000313" key="2">
    <source>
        <dbReference type="EMBL" id="CDP02039.1"/>
    </source>
</evidence>
<sequence length="89" mass="9817">MKRTTDKSRMTPLTHEPPPHPRPTPRIQTPGELGADSCSLQHRNLTSTQLLGPRRGGLTVKRFIPYGPTPRQEDAPAPAPAPAPPWMNH</sequence>
<dbReference type="Proteomes" id="UP000295252">
    <property type="component" value="Chromosome IX"/>
</dbReference>
<evidence type="ECO:0000313" key="3">
    <source>
        <dbReference type="Proteomes" id="UP000295252"/>
    </source>
</evidence>
<keyword evidence="3" id="KW-1185">Reference proteome</keyword>
<protein>
    <submittedName>
        <fullName evidence="2">Uncharacterized protein</fullName>
    </submittedName>
</protein>
<feature type="region of interest" description="Disordered" evidence="1">
    <location>
        <begin position="64"/>
        <end position="89"/>
    </location>
</feature>
<reference evidence="3" key="1">
    <citation type="journal article" date="2014" name="Science">
        <title>The coffee genome provides insight into the convergent evolution of caffeine biosynthesis.</title>
        <authorList>
            <person name="Denoeud F."/>
            <person name="Carretero-Paulet L."/>
            <person name="Dereeper A."/>
            <person name="Droc G."/>
            <person name="Guyot R."/>
            <person name="Pietrella M."/>
            <person name="Zheng C."/>
            <person name="Alberti A."/>
            <person name="Anthony F."/>
            <person name="Aprea G."/>
            <person name="Aury J.M."/>
            <person name="Bento P."/>
            <person name="Bernard M."/>
            <person name="Bocs S."/>
            <person name="Campa C."/>
            <person name="Cenci A."/>
            <person name="Combes M.C."/>
            <person name="Crouzillat D."/>
            <person name="Da Silva C."/>
            <person name="Daddiego L."/>
            <person name="De Bellis F."/>
            <person name="Dussert S."/>
            <person name="Garsmeur O."/>
            <person name="Gayraud T."/>
            <person name="Guignon V."/>
            <person name="Jahn K."/>
            <person name="Jamilloux V."/>
            <person name="Joet T."/>
            <person name="Labadie K."/>
            <person name="Lan T."/>
            <person name="Leclercq J."/>
            <person name="Lepelley M."/>
            <person name="Leroy T."/>
            <person name="Li L.T."/>
            <person name="Librado P."/>
            <person name="Lopez L."/>
            <person name="Munoz A."/>
            <person name="Noel B."/>
            <person name="Pallavicini A."/>
            <person name="Perrotta G."/>
            <person name="Poncet V."/>
            <person name="Pot D."/>
            <person name="Priyono X."/>
            <person name="Rigoreau M."/>
            <person name="Rouard M."/>
            <person name="Rozas J."/>
            <person name="Tranchant-Dubreuil C."/>
            <person name="VanBuren R."/>
            <person name="Zhang Q."/>
            <person name="Andrade A.C."/>
            <person name="Argout X."/>
            <person name="Bertrand B."/>
            <person name="de Kochko A."/>
            <person name="Graziosi G."/>
            <person name="Henry R.J."/>
            <person name="Jayarama X."/>
            <person name="Ming R."/>
            <person name="Nagai C."/>
            <person name="Rounsley S."/>
            <person name="Sankoff D."/>
            <person name="Giuliano G."/>
            <person name="Albert V.A."/>
            <person name="Wincker P."/>
            <person name="Lashermes P."/>
        </authorList>
    </citation>
    <scope>NUCLEOTIDE SEQUENCE [LARGE SCALE GENOMIC DNA]</scope>
    <source>
        <strain evidence="3">cv. DH200-94</strain>
    </source>
</reference>
<organism evidence="2 3">
    <name type="scientific">Coffea canephora</name>
    <name type="common">Robusta coffee</name>
    <dbReference type="NCBI Taxonomy" id="49390"/>
    <lineage>
        <taxon>Eukaryota</taxon>
        <taxon>Viridiplantae</taxon>
        <taxon>Streptophyta</taxon>
        <taxon>Embryophyta</taxon>
        <taxon>Tracheophyta</taxon>
        <taxon>Spermatophyta</taxon>
        <taxon>Magnoliopsida</taxon>
        <taxon>eudicotyledons</taxon>
        <taxon>Gunneridae</taxon>
        <taxon>Pentapetalae</taxon>
        <taxon>asterids</taxon>
        <taxon>lamiids</taxon>
        <taxon>Gentianales</taxon>
        <taxon>Rubiaceae</taxon>
        <taxon>Ixoroideae</taxon>
        <taxon>Gardenieae complex</taxon>
        <taxon>Bertiereae - Coffeeae clade</taxon>
        <taxon>Coffeeae</taxon>
        <taxon>Coffea</taxon>
    </lineage>
</organism>
<dbReference type="InParanoid" id="A0A068U1J1"/>
<dbReference type="EMBL" id="HG739091">
    <property type="protein sequence ID" value="CDP02039.1"/>
    <property type="molecule type" value="Genomic_DNA"/>
</dbReference>
<feature type="region of interest" description="Disordered" evidence="1">
    <location>
        <begin position="1"/>
        <end position="37"/>
    </location>
</feature>
<evidence type="ECO:0000256" key="1">
    <source>
        <dbReference type="SAM" id="MobiDB-lite"/>
    </source>
</evidence>
<dbReference type="Gramene" id="CDP02039">
    <property type="protein sequence ID" value="CDP02039"/>
    <property type="gene ID" value="GSCOC_T00037255001"/>
</dbReference>
<dbReference type="AlphaFoldDB" id="A0A068U1J1"/>